<evidence type="ECO:0000256" key="5">
    <source>
        <dbReference type="ARBA" id="ARBA00023004"/>
    </source>
</evidence>
<protein>
    <submittedName>
        <fullName evidence="8">Rubrerythrin family protein</fullName>
    </submittedName>
</protein>
<accession>A0ABS2FGG4</accession>
<dbReference type="InterPro" id="IPR009078">
    <property type="entry name" value="Ferritin-like_SF"/>
</dbReference>
<dbReference type="SUPFAM" id="SSF47240">
    <property type="entry name" value="Ferritin-like"/>
    <property type="match status" value="1"/>
</dbReference>
<dbReference type="PROSITE" id="PS50903">
    <property type="entry name" value="RUBREDOXIN_LIKE"/>
    <property type="match status" value="1"/>
</dbReference>
<keyword evidence="5" id="KW-0408">Iron</keyword>
<dbReference type="Gene3D" id="1.20.1260.10">
    <property type="match status" value="1"/>
</dbReference>
<dbReference type="NCBIfam" id="NF045767">
    <property type="entry name" value="RuberyRbr"/>
    <property type="match status" value="1"/>
</dbReference>
<dbReference type="Pfam" id="PF02915">
    <property type="entry name" value="Rubrerythrin"/>
    <property type="match status" value="1"/>
</dbReference>
<organism evidence="8 9">
    <name type="scientific">Clostridium saudiense</name>
    <dbReference type="NCBI Taxonomy" id="1414720"/>
    <lineage>
        <taxon>Bacteria</taxon>
        <taxon>Bacillati</taxon>
        <taxon>Bacillota</taxon>
        <taxon>Clostridia</taxon>
        <taxon>Eubacteriales</taxon>
        <taxon>Clostridiaceae</taxon>
        <taxon>Clostridium</taxon>
    </lineage>
</organism>
<evidence type="ECO:0000256" key="3">
    <source>
        <dbReference type="ARBA" id="ARBA00022723"/>
    </source>
</evidence>
<dbReference type="Pfam" id="PF21349">
    <property type="entry name" value="RUBY_RBDX"/>
    <property type="match status" value="1"/>
</dbReference>
<keyword evidence="9" id="KW-1185">Reference proteome</keyword>
<dbReference type="CDD" id="cd00729">
    <property type="entry name" value="rubredoxin_SM"/>
    <property type="match status" value="1"/>
</dbReference>
<evidence type="ECO:0000259" key="7">
    <source>
        <dbReference type="PROSITE" id="PS50905"/>
    </source>
</evidence>
<name>A0ABS2FGG4_9CLOT</name>
<evidence type="ECO:0000256" key="2">
    <source>
        <dbReference type="ARBA" id="ARBA00022448"/>
    </source>
</evidence>
<keyword evidence="3" id="KW-0479">Metal-binding</keyword>
<evidence type="ECO:0000313" key="8">
    <source>
        <dbReference type="EMBL" id="MBM6819529.1"/>
    </source>
</evidence>
<dbReference type="PROSITE" id="PS50905">
    <property type="entry name" value="FERRITIN_LIKE"/>
    <property type="match status" value="1"/>
</dbReference>
<dbReference type="InterPro" id="IPR048574">
    <property type="entry name" value="RUBY_RBDX"/>
</dbReference>
<dbReference type="PANTHER" id="PTHR43865:SF1">
    <property type="entry name" value="RUBRERYTHRIN-RELATED"/>
    <property type="match status" value="1"/>
</dbReference>
<evidence type="ECO:0000256" key="4">
    <source>
        <dbReference type="ARBA" id="ARBA00022982"/>
    </source>
</evidence>
<dbReference type="EMBL" id="JACJLL010000050">
    <property type="protein sequence ID" value="MBM6819529.1"/>
    <property type="molecule type" value="Genomic_DNA"/>
</dbReference>
<proteinExistence type="predicted"/>
<keyword evidence="4" id="KW-0249">Electron transport</keyword>
<evidence type="ECO:0000259" key="6">
    <source>
        <dbReference type="PROSITE" id="PS50903"/>
    </source>
</evidence>
<dbReference type="InterPro" id="IPR012347">
    <property type="entry name" value="Ferritin-like"/>
</dbReference>
<dbReference type="InterPro" id="IPR052364">
    <property type="entry name" value="Rubrerythrin"/>
</dbReference>
<dbReference type="PANTHER" id="PTHR43865">
    <property type="entry name" value="RUBRERYTHRIN-RELATED"/>
    <property type="match status" value="1"/>
</dbReference>
<feature type="domain" description="Rubredoxin-like" evidence="6">
    <location>
        <begin position="157"/>
        <end position="191"/>
    </location>
</feature>
<dbReference type="RefSeq" id="WP_148323705.1">
    <property type="nucleotide sequence ID" value="NZ_JACJLL010000050.1"/>
</dbReference>
<feature type="domain" description="Ferritin-like diiron" evidence="7">
    <location>
        <begin position="3"/>
        <end position="150"/>
    </location>
</feature>
<comment type="cofactor">
    <cofactor evidence="1">
        <name>Fe(3+)</name>
        <dbReference type="ChEBI" id="CHEBI:29034"/>
    </cofactor>
</comment>
<dbReference type="InterPro" id="IPR009040">
    <property type="entry name" value="Ferritin-like_diiron"/>
</dbReference>
<dbReference type="CDD" id="cd01041">
    <property type="entry name" value="Rubrerythrin"/>
    <property type="match status" value="1"/>
</dbReference>
<evidence type="ECO:0000313" key="9">
    <source>
        <dbReference type="Proteomes" id="UP000767334"/>
    </source>
</evidence>
<dbReference type="SUPFAM" id="SSF57802">
    <property type="entry name" value="Rubredoxin-like"/>
    <property type="match status" value="1"/>
</dbReference>
<evidence type="ECO:0000256" key="1">
    <source>
        <dbReference type="ARBA" id="ARBA00001965"/>
    </source>
</evidence>
<dbReference type="InterPro" id="IPR003251">
    <property type="entry name" value="Rr_diiron-bd_dom"/>
</dbReference>
<keyword evidence="2" id="KW-0813">Transport</keyword>
<dbReference type="InterPro" id="IPR024934">
    <property type="entry name" value="Rubredoxin-like_dom"/>
</dbReference>
<gene>
    <name evidence="8" type="ORF">H6A19_09310</name>
</gene>
<comment type="caution">
    <text evidence="8">The sequence shown here is derived from an EMBL/GenBank/DDBJ whole genome shotgun (WGS) entry which is preliminary data.</text>
</comment>
<dbReference type="Proteomes" id="UP000767334">
    <property type="component" value="Unassembled WGS sequence"/>
</dbReference>
<sequence length="195" mass="22339">MKSLKGTKTAENLMKSFAGESQARTRYTYYSSIAKKQGYVQISNIFMETAEQEKEHAKKFYKFLKEDFKDEAIEITASYPVSFHEDTLLNLKAAAAGENEEWTELYPEFAKIAREEGFPVIAATFEKISEVEKRHEARYSKLAKNIEEGSVFKKEEPVLWKCLNCGYIYEGAEAPISCPACAHPQGYFEVFVETY</sequence>
<dbReference type="Gene3D" id="2.20.28.10">
    <property type="match status" value="1"/>
</dbReference>
<reference evidence="8 9" key="1">
    <citation type="journal article" date="2021" name="Sci. Rep.">
        <title>The distribution of antibiotic resistance genes in chicken gut microbiota commensals.</title>
        <authorList>
            <person name="Juricova H."/>
            <person name="Matiasovicova J."/>
            <person name="Kubasova T."/>
            <person name="Cejkova D."/>
            <person name="Rychlik I."/>
        </authorList>
    </citation>
    <scope>NUCLEOTIDE SEQUENCE [LARGE SCALE GENOMIC DNA]</scope>
    <source>
        <strain evidence="8 9">An435</strain>
    </source>
</reference>